<dbReference type="InterPro" id="IPR041228">
    <property type="entry name" value="Dynein_C"/>
</dbReference>
<evidence type="ECO:0000256" key="13">
    <source>
        <dbReference type="ARBA" id="ARBA00023273"/>
    </source>
</evidence>
<dbReference type="FunFam" id="1.10.472.130:FF:000005">
    <property type="entry name" value="Dynein axonemal heavy chain 7"/>
    <property type="match status" value="1"/>
</dbReference>
<dbReference type="GO" id="GO:0030286">
    <property type="term" value="C:dynein complex"/>
    <property type="evidence" value="ECO:0007669"/>
    <property type="project" value="UniProtKB-KW"/>
</dbReference>
<dbReference type="Pfam" id="PF03028">
    <property type="entry name" value="Dynein_heavy"/>
    <property type="match status" value="1"/>
</dbReference>
<protein>
    <recommendedName>
        <fullName evidence="14">AAA+ ATPase domain-containing protein</fullName>
    </recommendedName>
</protein>
<dbReference type="SUPFAM" id="SSF52540">
    <property type="entry name" value="P-loop containing nucleoside triphosphate hydrolases"/>
    <property type="match status" value="4"/>
</dbReference>
<proteinExistence type="inferred from homology"/>
<feature type="domain" description="AAA+ ATPase" evidence="14">
    <location>
        <begin position="1110"/>
        <end position="1257"/>
    </location>
</feature>
<dbReference type="Gene3D" id="1.10.8.710">
    <property type="match status" value="1"/>
</dbReference>
<dbReference type="GO" id="GO:0005874">
    <property type="term" value="C:microtubule"/>
    <property type="evidence" value="ECO:0007669"/>
    <property type="project" value="UniProtKB-KW"/>
</dbReference>
<evidence type="ECO:0000256" key="11">
    <source>
        <dbReference type="ARBA" id="ARBA00023175"/>
    </source>
</evidence>
<dbReference type="GO" id="GO:0051959">
    <property type="term" value="F:dynein light intermediate chain binding"/>
    <property type="evidence" value="ECO:0007669"/>
    <property type="project" value="InterPro"/>
</dbReference>
<organism evidence="15 16">
    <name type="scientific">Anabas testudineus</name>
    <name type="common">Climbing perch</name>
    <name type="synonym">Anthias testudineus</name>
    <dbReference type="NCBI Taxonomy" id="64144"/>
    <lineage>
        <taxon>Eukaryota</taxon>
        <taxon>Metazoa</taxon>
        <taxon>Chordata</taxon>
        <taxon>Craniata</taxon>
        <taxon>Vertebrata</taxon>
        <taxon>Euteleostomi</taxon>
        <taxon>Actinopterygii</taxon>
        <taxon>Neopterygii</taxon>
        <taxon>Teleostei</taxon>
        <taxon>Neoteleostei</taxon>
        <taxon>Acanthomorphata</taxon>
        <taxon>Anabantaria</taxon>
        <taxon>Anabantiformes</taxon>
        <taxon>Anabantoidei</taxon>
        <taxon>Anabantidae</taxon>
        <taxon>Anabas</taxon>
    </lineage>
</organism>
<dbReference type="InterPro" id="IPR042219">
    <property type="entry name" value="AAA_lid_11_sf"/>
</dbReference>
<reference evidence="15" key="1">
    <citation type="submission" date="2021-04" db="EMBL/GenBank/DDBJ databases">
        <authorList>
            <consortium name="Wellcome Sanger Institute Data Sharing"/>
        </authorList>
    </citation>
    <scope>NUCLEOTIDE SEQUENCE [LARGE SCALE GENOMIC DNA]</scope>
</reference>
<dbReference type="Pfam" id="PF18199">
    <property type="entry name" value="Dynein_C"/>
    <property type="match status" value="1"/>
</dbReference>
<dbReference type="Gene3D" id="1.10.8.720">
    <property type="entry name" value="Region D6 of dynein motor"/>
    <property type="match status" value="1"/>
</dbReference>
<dbReference type="GO" id="GO:0045505">
    <property type="term" value="F:dynein intermediate chain binding"/>
    <property type="evidence" value="ECO:0007669"/>
    <property type="project" value="InterPro"/>
</dbReference>
<dbReference type="InterPro" id="IPR004273">
    <property type="entry name" value="Dynein_heavy_D6_P-loop"/>
</dbReference>
<comment type="subcellular location">
    <subcellularLocation>
        <location evidence="1">Cytoplasm</location>
        <location evidence="1">Cytoskeleton</location>
        <location evidence="1">Cilium axoneme</location>
    </subcellularLocation>
</comment>
<evidence type="ECO:0000256" key="5">
    <source>
        <dbReference type="ARBA" id="ARBA00022737"/>
    </source>
</evidence>
<dbReference type="FunFam" id="1.20.58.1120:FF:000005">
    <property type="entry name" value="Dynein, axonemal, heavy chain 12"/>
    <property type="match status" value="1"/>
</dbReference>
<dbReference type="PANTHER" id="PTHR22878:SF71">
    <property type="entry name" value="DYNEIN, AXONEMAL, HEAVY CHAIN 3"/>
    <property type="match status" value="1"/>
</dbReference>
<dbReference type="Gene3D" id="3.20.180.20">
    <property type="entry name" value="Dynein heavy chain, N-terminal domain 2"/>
    <property type="match status" value="1"/>
</dbReference>
<evidence type="ECO:0000256" key="10">
    <source>
        <dbReference type="ARBA" id="ARBA00023069"/>
    </source>
</evidence>
<dbReference type="GO" id="GO:0005930">
    <property type="term" value="C:axoneme"/>
    <property type="evidence" value="ECO:0007669"/>
    <property type="project" value="UniProtKB-SubCell"/>
</dbReference>
<dbReference type="FunFam" id="1.20.920.30:FF:000002">
    <property type="entry name" value="Dynein axonemal heavy chain 3"/>
    <property type="match status" value="1"/>
</dbReference>
<dbReference type="Pfam" id="PF17857">
    <property type="entry name" value="AAA_lid_1"/>
    <property type="match status" value="1"/>
</dbReference>
<dbReference type="FunFam" id="1.10.8.710:FF:000004">
    <property type="entry name" value="Dynein axonemal heavy chain 6"/>
    <property type="match status" value="1"/>
</dbReference>
<keyword evidence="13" id="KW-0966">Cell projection</keyword>
<dbReference type="Pfam" id="PF08393">
    <property type="entry name" value="DHC_N2"/>
    <property type="match status" value="1"/>
</dbReference>
<dbReference type="GeneTree" id="ENSGT00940000154959"/>
<keyword evidence="16" id="KW-1185">Reference proteome</keyword>
<evidence type="ECO:0000256" key="4">
    <source>
        <dbReference type="ARBA" id="ARBA00022701"/>
    </source>
</evidence>
<name>A0A7N6B8Z4_ANATE</name>
<evidence type="ECO:0000256" key="2">
    <source>
        <dbReference type="ARBA" id="ARBA00008887"/>
    </source>
</evidence>
<dbReference type="InterPro" id="IPR027417">
    <property type="entry name" value="P-loop_NTPase"/>
</dbReference>
<dbReference type="PANTHER" id="PTHR22878">
    <property type="entry name" value="DYNEIN HEAVY CHAIN 6, AXONEMAL-LIKE-RELATED"/>
    <property type="match status" value="1"/>
</dbReference>
<dbReference type="InterPro" id="IPR042222">
    <property type="entry name" value="Dynein_2_N"/>
</dbReference>
<dbReference type="FunFam" id="1.20.1270.280:FF:000001">
    <property type="entry name" value="dynein heavy chain 7, axonemal"/>
    <property type="match status" value="1"/>
</dbReference>
<keyword evidence="4" id="KW-0493">Microtubule</keyword>
<dbReference type="Ensembl" id="ENSATET00000057926.1">
    <property type="protein sequence ID" value="ENSATEP00000060254.1"/>
    <property type="gene ID" value="ENSATEG00000027399.1"/>
</dbReference>
<dbReference type="FunFam" id="3.40.50.300:FF:000362">
    <property type="entry name" value="Dynein, axonemal, heavy chain 6"/>
    <property type="match status" value="1"/>
</dbReference>
<evidence type="ECO:0000256" key="7">
    <source>
        <dbReference type="ARBA" id="ARBA00022840"/>
    </source>
</evidence>
<dbReference type="Gene3D" id="1.20.58.1120">
    <property type="match status" value="1"/>
</dbReference>
<keyword evidence="9" id="KW-0175">Coiled coil</keyword>
<dbReference type="Gene3D" id="1.20.1270.280">
    <property type="match status" value="1"/>
</dbReference>
<dbReference type="SMART" id="SM00382">
    <property type="entry name" value="AAA"/>
    <property type="match status" value="2"/>
</dbReference>
<dbReference type="GO" id="GO:0003341">
    <property type="term" value="P:cilium movement"/>
    <property type="evidence" value="ECO:0007669"/>
    <property type="project" value="UniProtKB-ARBA"/>
</dbReference>
<accession>A0A7N6B8Z4</accession>
<keyword evidence="7" id="KW-0067">ATP-binding</keyword>
<dbReference type="Pfam" id="PF12774">
    <property type="entry name" value="AAA_6"/>
    <property type="match status" value="1"/>
</dbReference>
<feature type="domain" description="AAA+ ATPase" evidence="14">
    <location>
        <begin position="490"/>
        <end position="629"/>
    </location>
</feature>
<evidence type="ECO:0000256" key="6">
    <source>
        <dbReference type="ARBA" id="ARBA00022741"/>
    </source>
</evidence>
<dbReference type="Pfam" id="PF17852">
    <property type="entry name" value="Dynein_AAA_lid"/>
    <property type="match status" value="1"/>
</dbReference>
<keyword evidence="11" id="KW-0505">Motor protein</keyword>
<dbReference type="Gene3D" id="1.20.140.100">
    <property type="entry name" value="Dynein heavy chain, N-terminal domain 2"/>
    <property type="match status" value="1"/>
</dbReference>
<dbReference type="InterPro" id="IPR041589">
    <property type="entry name" value="DNAH3_AAA_lid_1"/>
</dbReference>
<evidence type="ECO:0000256" key="8">
    <source>
        <dbReference type="ARBA" id="ARBA00023017"/>
    </source>
</evidence>
<dbReference type="FunFam" id="3.40.50.300:FF:000063">
    <property type="entry name" value="dynein heavy chain 6, axonemal"/>
    <property type="match status" value="1"/>
</dbReference>
<dbReference type="Pfam" id="PF12780">
    <property type="entry name" value="AAA_8"/>
    <property type="match status" value="1"/>
</dbReference>
<evidence type="ECO:0000259" key="14">
    <source>
        <dbReference type="SMART" id="SM00382"/>
    </source>
</evidence>
<dbReference type="FunFam" id="3.10.490.20:FF:000001">
    <property type="entry name" value="dynein heavy chain 7, axonemal"/>
    <property type="match status" value="1"/>
</dbReference>
<evidence type="ECO:0000256" key="3">
    <source>
        <dbReference type="ARBA" id="ARBA00022490"/>
    </source>
</evidence>
<keyword evidence="5" id="KW-0677">Repeat</keyword>
<dbReference type="InterPro" id="IPR043160">
    <property type="entry name" value="Dynein_C_barrel"/>
</dbReference>
<evidence type="ECO:0000313" key="15">
    <source>
        <dbReference type="Ensembl" id="ENSATEP00000060254.1"/>
    </source>
</evidence>
<dbReference type="Gene3D" id="1.10.472.130">
    <property type="match status" value="1"/>
</dbReference>
<sequence>KMCVPLSFPQNINKEQSLLEKEQRTLHPFLITATVSSSMIHSCFHICFIVGFEVKPDENSSLLNMLDLGLSKLEDIAASASKEYSLEKAMEKMKNEWANLRFSFTPYRDRGTNIVSAVDEIQVLLDDHIIKTQTIRGSPFIKPLETECKTNCLSMQDILDSMLKCQSTWLYLEPIFSSEDIIAQMPEEGPFSFILLNGCHSFGFGLCQPNMLERLQESNVFLDDIQKGLNTYLEKKRLYFPRFFFLSNDELLEILSQTKDPLCVQPHLKKCFEGIAKLEFTEDMEIAGMISSEKETVPFTEKIYPAQAKGMVEKWLLQVEKLMLRSVRHVIHQGVIEYAEVPRKKWVLQWPGQVVICASSIFWTSEVSEAIQTNSLPAYVEKCNTQIADIVELVRGKLPGGARMTLGALTVIDVHARDVVAKLAEDRISSLNDFAWISQLRYFWEDGEVMLRMITTCLKYGYEYLGNSPRLVITPLTDRCYRTLMGALKLNLGGAPEGPAGTGKTETTKDLAKALAKQCVVFNCSDGLDYKAMSKFFKGLAQSGAWACFDEFNRIEVEVLSVVAQQVLCIQQAIAKNTKTFLFEGTELSLNPTCSVFITMNPGYAGRAELPDNLKALFRTVAMMVPDYCLIGEISLYSMGFIESRSLAQKIVATYRLCSEQLSSQHHYDYGMRAVKSVLTAAGNLKLKYPKENESVLLLRALMDVNMAKFLAQDVPLFQGIISDLFPGVVLPKPDYDLLLKALHDNIAKLNLQPVPWFIGKIIQVYEMMLVRHGFMIVGDPLGGKTSAYQVLAAALGDLYKVNYCIINPKAITMGQLYGCFDPVSHEWSDGVLATTFRDQAISTSENRQWIIFDGPIDAVWIENMNTVLDDNKKLCLMSGEIIQMSPKMSLIFEPADLEQASPATVSRCGMIYMEPQQLGWTPLRDSYMNTLPESLSAEHRELIVDLFDWLVQPCLDFIDRECRFVVQTSSIHLAYSLMKLYTCLMGYQQITMWLQGLFLFAVVWTLGGTITGESRQKFDVFYRNLLMGVDNEHPRPPSIKLKKNNIFPERGTVYDYYFQKDGQGQWNVWTDSIKNEENIIPAGAKVSDLIIPTMETARQLFFLGTYLAHEIPMLFVGPTGTGKSIISKSFLVKLPKEKYTPNCINFSARTSANQTQDIIMAKLDRRRKGVFGPPVGKKCVVYVDDLNMPAKEIYGAQPPVELLRQWIDHHHWYDKKDTSRINIVDVLFMSAMGPPGGGKNDITGRFTRHLNVISIDCFDDETLTKIFSSITDWHFSKGFDIMVQATLAVYKDTMKSFLPTPSKSHYIFNLRDFARVIRGVLLDGDKLIRLWIHEVYRVFYDRLIDDEDKEMFFSIVKERTSNFFKQNVEKLLSHLSLNGKVVDETIRSLFFGDYAKPESDTKAYDEITDLGALQEVMEFYLSEHNNCSKAPMSLVMFKFAIEHISRICRVLKQDDGHLLLVGIGGSGRQSTTKLGTFINDYVLFQIELTKNYSKSDWRDDLKRVMVKAGIEGKSLSEDLAERIANVVGHFTLSIYNNVCRSLFEKDKLLFSLLLTVGIMQGKGKVDDQVWRFFLTGGIALHNPHPNPAPEWLSDKSWSRIVGASKLPNLNGFFEHVQEKISEWKKLYDSGKPHKDELPDKWNELVGMDRMVVIRCIRPDKLVPAVQDFIVDNMGQAYIEPPTFDLAGSYKDSNCCSPLIFVLSPGSDPTAGLLKFADDLEMGGSKTQTISLGQGQGPIAAQMIDRAIKEGTWVVLQNCHLATSWMPTLERICEEIITPENTHTKFRLWLTSYPSDKFPVSILQNGLKMTNEPPKGIRANLLRSYLSHPISDPAFFGSSKKQVIWQKLIFGLTFFHALVQERRNFGPLGWNIPYEFNESDLRISIRQIQMFLDEYDEVPLEALTYLTGECNYGGRVTDDKDRRLLLSLLSIFYSWELIEQERYHLCEGDIYYVPAHGPYEIYVNYIRSLPICADPSVFGLHSNADITKDNQETNQLLDGVLLTLPRQTGGGAKSPQVLVDELAEDILSKLPTDFDIQMVNEKYPVMYEESMNTVLRQEVIRFNRLTHVVRVSLINIRKALKGLIVMSAELENVFNSMLVGKVPAMWAAKSYPSLKPLGSYVTDLLARLQFLQDWIDNGPPTVFWLSGFYFTQSFLTGVSQNFARKYTIPIDYIGFEFETHMDEKPEDGAYVRGLFMEGARWDMENMVIGESLPKILFDSLPIIKLKPGEMAKFKHERIYVCPVYKTSARRGTLSTTGHSTNYVLSIELPSDKPQKHWINRGVACLCQLDD</sequence>
<dbReference type="FunFam" id="3.20.180.20:FF:000003">
    <property type="entry name" value="Dynein heavy chain 12, axonemal"/>
    <property type="match status" value="1"/>
</dbReference>
<dbReference type="Gene3D" id="1.20.920.30">
    <property type="match status" value="1"/>
</dbReference>
<keyword evidence="12" id="KW-0206">Cytoskeleton</keyword>
<evidence type="ECO:0000256" key="9">
    <source>
        <dbReference type="ARBA" id="ARBA00023054"/>
    </source>
</evidence>
<dbReference type="InterPro" id="IPR041658">
    <property type="entry name" value="AAA_lid_11"/>
</dbReference>
<dbReference type="InterPro" id="IPR041466">
    <property type="entry name" value="Dynein_AAA5_ext"/>
</dbReference>
<dbReference type="Pfam" id="PF18198">
    <property type="entry name" value="AAA_lid_11"/>
    <property type="match status" value="1"/>
</dbReference>
<reference evidence="15" key="3">
    <citation type="submission" date="2025-09" db="UniProtKB">
        <authorList>
            <consortium name="Ensembl"/>
        </authorList>
    </citation>
    <scope>IDENTIFICATION</scope>
</reference>
<dbReference type="Gene3D" id="3.10.490.20">
    <property type="match status" value="1"/>
</dbReference>
<keyword evidence="8" id="KW-0243">Dynein</keyword>
<dbReference type="GO" id="GO:0005524">
    <property type="term" value="F:ATP binding"/>
    <property type="evidence" value="ECO:0007669"/>
    <property type="project" value="UniProtKB-KW"/>
</dbReference>
<dbReference type="Proteomes" id="UP000265040">
    <property type="component" value="Chromosome 11"/>
</dbReference>
<keyword evidence="6" id="KW-0547">Nucleotide-binding</keyword>
<dbReference type="InterPro" id="IPR013602">
    <property type="entry name" value="Dynein_heavy_linker"/>
</dbReference>
<dbReference type="FunFam" id="3.40.50.300:FF:001328">
    <property type="entry name" value="Dynein heavy chain 6, axonemal"/>
    <property type="match status" value="1"/>
</dbReference>
<dbReference type="Gene3D" id="3.40.50.300">
    <property type="entry name" value="P-loop containing nucleotide triphosphate hydrolases"/>
    <property type="match status" value="4"/>
</dbReference>
<dbReference type="InterPro" id="IPR024317">
    <property type="entry name" value="Dynein_heavy_chain_D4_dom"/>
</dbReference>
<comment type="similarity">
    <text evidence="2">Belongs to the dynein heavy chain family.</text>
</comment>
<dbReference type="InterPro" id="IPR035699">
    <property type="entry name" value="AAA_6"/>
</dbReference>
<evidence type="ECO:0000256" key="12">
    <source>
        <dbReference type="ARBA" id="ARBA00023212"/>
    </source>
</evidence>
<dbReference type="Pfam" id="PF12775">
    <property type="entry name" value="AAA_7"/>
    <property type="match status" value="1"/>
</dbReference>
<dbReference type="InterPro" id="IPR042228">
    <property type="entry name" value="Dynein_linker_3"/>
</dbReference>
<dbReference type="FunFam" id="3.40.50.300:FF:005585">
    <property type="entry name" value="Predicted protein"/>
    <property type="match status" value="1"/>
</dbReference>
<reference evidence="15" key="2">
    <citation type="submission" date="2025-08" db="UniProtKB">
        <authorList>
            <consortium name="Ensembl"/>
        </authorList>
    </citation>
    <scope>IDENTIFICATION</scope>
</reference>
<evidence type="ECO:0000313" key="16">
    <source>
        <dbReference type="Proteomes" id="UP000265040"/>
    </source>
</evidence>
<dbReference type="InterPro" id="IPR026983">
    <property type="entry name" value="DHC"/>
</dbReference>
<dbReference type="InterPro" id="IPR043157">
    <property type="entry name" value="Dynein_AAA1S"/>
</dbReference>
<dbReference type="InterPro" id="IPR003593">
    <property type="entry name" value="AAA+_ATPase"/>
</dbReference>
<dbReference type="FunFam" id="1.10.8.720:FF:000001">
    <property type="entry name" value="dynein heavy chain 7, axonemal"/>
    <property type="match status" value="1"/>
</dbReference>
<dbReference type="GO" id="GO:0008569">
    <property type="term" value="F:minus-end-directed microtubule motor activity"/>
    <property type="evidence" value="ECO:0007669"/>
    <property type="project" value="InterPro"/>
</dbReference>
<keyword evidence="3" id="KW-0963">Cytoplasm</keyword>
<evidence type="ECO:0000256" key="1">
    <source>
        <dbReference type="ARBA" id="ARBA00004430"/>
    </source>
</evidence>
<keyword evidence="10" id="KW-0969">Cilium</keyword>